<name>A0AAE0W4B2_9BIVA</name>
<dbReference type="PROSITE" id="PS50297">
    <property type="entry name" value="ANK_REP_REGION"/>
    <property type="match status" value="6"/>
</dbReference>
<keyword evidence="2 3" id="KW-0040">ANK repeat</keyword>
<dbReference type="AlphaFoldDB" id="A0AAE0W4B2"/>
<comment type="caution">
    <text evidence="5">The sequence shown here is derived from an EMBL/GenBank/DDBJ whole genome shotgun (WGS) entry which is preliminary data.</text>
</comment>
<organism evidence="5 6">
    <name type="scientific">Potamilus streckersoni</name>
    <dbReference type="NCBI Taxonomy" id="2493646"/>
    <lineage>
        <taxon>Eukaryota</taxon>
        <taxon>Metazoa</taxon>
        <taxon>Spiralia</taxon>
        <taxon>Lophotrochozoa</taxon>
        <taxon>Mollusca</taxon>
        <taxon>Bivalvia</taxon>
        <taxon>Autobranchia</taxon>
        <taxon>Heteroconchia</taxon>
        <taxon>Palaeoheterodonta</taxon>
        <taxon>Unionida</taxon>
        <taxon>Unionoidea</taxon>
        <taxon>Unionidae</taxon>
        <taxon>Ambleminae</taxon>
        <taxon>Lampsilini</taxon>
        <taxon>Potamilus</taxon>
    </lineage>
</organism>
<feature type="repeat" description="ANK" evidence="3">
    <location>
        <begin position="262"/>
        <end position="294"/>
    </location>
</feature>
<feature type="repeat" description="ANK" evidence="3">
    <location>
        <begin position="227"/>
        <end position="261"/>
    </location>
</feature>
<dbReference type="InterPro" id="IPR050745">
    <property type="entry name" value="Multifunctional_regulatory"/>
</dbReference>
<evidence type="ECO:0000313" key="6">
    <source>
        <dbReference type="Proteomes" id="UP001195483"/>
    </source>
</evidence>
<evidence type="ECO:0000259" key="4">
    <source>
        <dbReference type="Pfam" id="PF07525"/>
    </source>
</evidence>
<dbReference type="InterPro" id="IPR001496">
    <property type="entry name" value="SOCS_box"/>
</dbReference>
<evidence type="ECO:0000256" key="2">
    <source>
        <dbReference type="ARBA" id="ARBA00023043"/>
    </source>
</evidence>
<sequence length="505" mass="55614">MDPQNALGVTIAANGVDGSEDTCDLPKILSEEKSVISSSTFNVHLVQALYDSVKDSNKDMLTDLVTNHKLNINHVFMEPFIPLTERGNTPVHAFAQRGKVECLQLCIELGADVTLVNKKGETPLHLACKHGQFECVVVLLKCNASVKDVQDNRGLTPLIKAIFRYETVFMQPSYKKIVKLLLQYGVDVNIGPISGISPLHMAAEKWDSFLLQSLVEHGANVNAVCENGTSPLITVLSAKRLNTANVKILIESGANIDFRTRSGKTPLHIAVSKSDDISVESLLDAGADPNIEDNCGNTPLWIAVSENNTRIAPLLIAHGADINFCLKPRQLSLLSQAVITQSFEMAQLLLKSGAYVRTETVMGSTPLHFAVQAQDVALVKLLLYYNCELDIASNAEQSLNPKTPFQMAMELGNKLIIKLLCLAGATVRENWLTPNRLPQAIRENEDTLAWIYEFLFEPKSLMNLCRLRVRSILGKDLLSKVDKLLEDNMIPQRVGNAVLLKDILI</sequence>
<keyword evidence="1" id="KW-0677">Repeat</keyword>
<protein>
    <recommendedName>
        <fullName evidence="4">SOCS box domain-containing protein</fullName>
    </recommendedName>
</protein>
<evidence type="ECO:0000256" key="1">
    <source>
        <dbReference type="ARBA" id="ARBA00022737"/>
    </source>
</evidence>
<dbReference type="PANTHER" id="PTHR24189">
    <property type="entry name" value="MYOTROPHIN"/>
    <property type="match status" value="1"/>
</dbReference>
<feature type="repeat" description="ANK" evidence="3">
    <location>
        <begin position="194"/>
        <end position="226"/>
    </location>
</feature>
<dbReference type="Pfam" id="PF00023">
    <property type="entry name" value="Ank"/>
    <property type="match status" value="1"/>
</dbReference>
<feature type="repeat" description="ANK" evidence="3">
    <location>
        <begin position="86"/>
        <end position="118"/>
    </location>
</feature>
<keyword evidence="6" id="KW-1185">Reference proteome</keyword>
<feature type="repeat" description="ANK" evidence="3">
    <location>
        <begin position="295"/>
        <end position="323"/>
    </location>
</feature>
<dbReference type="SMART" id="SM00248">
    <property type="entry name" value="ANK"/>
    <property type="match status" value="10"/>
</dbReference>
<dbReference type="SUPFAM" id="SSF48403">
    <property type="entry name" value="Ankyrin repeat"/>
    <property type="match status" value="2"/>
</dbReference>
<reference evidence="5" key="2">
    <citation type="journal article" date="2021" name="Genome Biol. Evol.">
        <title>Developing a high-quality reference genome for a parasitic bivalve with doubly uniparental inheritance (Bivalvia: Unionida).</title>
        <authorList>
            <person name="Smith C.H."/>
        </authorList>
    </citation>
    <scope>NUCLEOTIDE SEQUENCE</scope>
    <source>
        <strain evidence="5">CHS0354</strain>
        <tissue evidence="5">Mantle</tissue>
    </source>
</reference>
<dbReference type="Pfam" id="PF07525">
    <property type="entry name" value="SOCS_box"/>
    <property type="match status" value="1"/>
</dbReference>
<proteinExistence type="predicted"/>
<dbReference type="Gene3D" id="1.10.750.20">
    <property type="entry name" value="SOCS box"/>
    <property type="match status" value="1"/>
</dbReference>
<evidence type="ECO:0000256" key="3">
    <source>
        <dbReference type="PROSITE-ProRule" id="PRU00023"/>
    </source>
</evidence>
<reference evidence="5" key="1">
    <citation type="journal article" date="2021" name="Genome Biol. Evol.">
        <title>A High-Quality Reference Genome for a Parasitic Bivalve with Doubly Uniparental Inheritance (Bivalvia: Unionida).</title>
        <authorList>
            <person name="Smith C.H."/>
        </authorList>
    </citation>
    <scope>NUCLEOTIDE SEQUENCE</scope>
    <source>
        <strain evidence="5">CHS0354</strain>
    </source>
</reference>
<dbReference type="Pfam" id="PF12796">
    <property type="entry name" value="Ank_2"/>
    <property type="match status" value="3"/>
</dbReference>
<dbReference type="Gene3D" id="1.25.40.20">
    <property type="entry name" value="Ankyrin repeat-containing domain"/>
    <property type="match status" value="4"/>
</dbReference>
<dbReference type="PRINTS" id="PR01415">
    <property type="entry name" value="ANKYRIN"/>
</dbReference>
<feature type="repeat" description="ANK" evidence="3">
    <location>
        <begin position="119"/>
        <end position="151"/>
    </location>
</feature>
<gene>
    <name evidence="5" type="ORF">CHS0354_012640</name>
</gene>
<dbReference type="PROSITE" id="PS50088">
    <property type="entry name" value="ANK_REPEAT"/>
    <property type="match status" value="7"/>
</dbReference>
<dbReference type="InterPro" id="IPR036770">
    <property type="entry name" value="Ankyrin_rpt-contain_sf"/>
</dbReference>
<feature type="repeat" description="ANK" evidence="3">
    <location>
        <begin position="362"/>
        <end position="394"/>
    </location>
</feature>
<dbReference type="Proteomes" id="UP001195483">
    <property type="component" value="Unassembled WGS sequence"/>
</dbReference>
<dbReference type="CDD" id="cd03716">
    <property type="entry name" value="SOCS_ASB_like"/>
    <property type="match status" value="1"/>
</dbReference>
<dbReference type="EMBL" id="JAEAOA010000768">
    <property type="protein sequence ID" value="KAK3599987.1"/>
    <property type="molecule type" value="Genomic_DNA"/>
</dbReference>
<accession>A0AAE0W4B2</accession>
<dbReference type="PANTHER" id="PTHR24189:SF72">
    <property type="entry name" value="ANKYRIN REPEAT-CONTAINING DOMAIN-CONTAINING PROTEIN"/>
    <property type="match status" value="1"/>
</dbReference>
<feature type="domain" description="SOCS box" evidence="4">
    <location>
        <begin position="457"/>
        <end position="484"/>
    </location>
</feature>
<dbReference type="InterPro" id="IPR002110">
    <property type="entry name" value="Ankyrin_rpt"/>
</dbReference>
<reference evidence="5" key="3">
    <citation type="submission" date="2023-05" db="EMBL/GenBank/DDBJ databases">
        <authorList>
            <person name="Smith C.H."/>
        </authorList>
    </citation>
    <scope>NUCLEOTIDE SEQUENCE</scope>
    <source>
        <strain evidence="5">CHS0354</strain>
        <tissue evidence="5">Mantle</tissue>
    </source>
</reference>
<evidence type="ECO:0000313" key="5">
    <source>
        <dbReference type="EMBL" id="KAK3599987.1"/>
    </source>
</evidence>